<gene>
    <name evidence="1" type="ORF">AUJ23_01540</name>
</gene>
<sequence>MSKSFKFFLFLLFGLVLMSFFLIRVRFSSDLDSGFFSELSKKYCMLRGGEEIEIGCGIARCTYKCSLSF</sequence>
<name>A0A1J4U8X7_9BACT</name>
<comment type="caution">
    <text evidence="1">The sequence shown here is derived from an EMBL/GenBank/DDBJ whole genome shotgun (WGS) entry which is preliminary data.</text>
</comment>
<accession>A0A1J4U8X7</accession>
<dbReference type="Proteomes" id="UP000181941">
    <property type="component" value="Unassembled WGS sequence"/>
</dbReference>
<protein>
    <submittedName>
        <fullName evidence="1">Uncharacterized protein</fullName>
    </submittedName>
</protein>
<evidence type="ECO:0000313" key="1">
    <source>
        <dbReference type="EMBL" id="OIO19745.1"/>
    </source>
</evidence>
<dbReference type="EMBL" id="MNVC01000016">
    <property type="protein sequence ID" value="OIO19745.1"/>
    <property type="molecule type" value="Genomic_DNA"/>
</dbReference>
<proteinExistence type="predicted"/>
<organism evidence="1 2">
    <name type="scientific">Candidatus Magasanikbacteria bacterium CG1_02_32_51</name>
    <dbReference type="NCBI Taxonomy" id="1805238"/>
    <lineage>
        <taxon>Bacteria</taxon>
        <taxon>Candidatus Magasanikiibacteriota</taxon>
    </lineage>
</organism>
<reference evidence="1 2" key="1">
    <citation type="journal article" date="2016" name="Environ. Microbiol.">
        <title>Genomic resolution of a cold subsurface aquifer community provides metabolic insights for novel microbes adapted to high CO concentrations.</title>
        <authorList>
            <person name="Probst A.J."/>
            <person name="Castelle C.J."/>
            <person name="Singh A."/>
            <person name="Brown C.T."/>
            <person name="Anantharaman K."/>
            <person name="Sharon I."/>
            <person name="Hug L.A."/>
            <person name="Burstein D."/>
            <person name="Emerson J.B."/>
            <person name="Thomas B.C."/>
            <person name="Banfield J.F."/>
        </authorList>
    </citation>
    <scope>NUCLEOTIDE SEQUENCE [LARGE SCALE GENOMIC DNA]</scope>
    <source>
        <strain evidence="1">CG1_02_32_51</strain>
    </source>
</reference>
<evidence type="ECO:0000313" key="2">
    <source>
        <dbReference type="Proteomes" id="UP000181941"/>
    </source>
</evidence>
<dbReference type="AlphaFoldDB" id="A0A1J4U8X7"/>